<reference evidence="2" key="1">
    <citation type="journal article" date="2008" name="Nat. Genet.">
        <title>The Pristionchus pacificus genome provides a unique perspective on nematode lifestyle and parasitism.</title>
        <authorList>
            <person name="Dieterich C."/>
            <person name="Clifton S.W."/>
            <person name="Schuster L.N."/>
            <person name="Chinwalla A."/>
            <person name="Delehaunty K."/>
            <person name="Dinkelacker I."/>
            <person name="Fulton L."/>
            <person name="Fulton R."/>
            <person name="Godfrey J."/>
            <person name="Minx P."/>
            <person name="Mitreva M."/>
            <person name="Roeseler W."/>
            <person name="Tian H."/>
            <person name="Witte H."/>
            <person name="Yang S.P."/>
            <person name="Wilson R.K."/>
            <person name="Sommer R.J."/>
        </authorList>
    </citation>
    <scope>NUCLEOTIDE SEQUENCE [LARGE SCALE GENOMIC DNA]</scope>
    <source>
        <strain evidence="2">PS312</strain>
    </source>
</reference>
<protein>
    <submittedName>
        <fullName evidence="1">Uncharacterized protein</fullName>
    </submittedName>
</protein>
<organism evidence="1 2">
    <name type="scientific">Pristionchus pacificus</name>
    <name type="common">Parasitic nematode worm</name>
    <dbReference type="NCBI Taxonomy" id="54126"/>
    <lineage>
        <taxon>Eukaryota</taxon>
        <taxon>Metazoa</taxon>
        <taxon>Ecdysozoa</taxon>
        <taxon>Nematoda</taxon>
        <taxon>Chromadorea</taxon>
        <taxon>Rhabditida</taxon>
        <taxon>Rhabditina</taxon>
        <taxon>Diplogasteromorpha</taxon>
        <taxon>Diplogasteroidea</taxon>
        <taxon>Neodiplogasteridae</taxon>
        <taxon>Pristionchus</taxon>
    </lineage>
</organism>
<name>A0A2A6CPI9_PRIPA</name>
<dbReference type="EnsemblMetazoa" id="PPA41615.1">
    <property type="protein sequence ID" value="PPA41615.1"/>
    <property type="gene ID" value="WBGene00279984"/>
</dbReference>
<evidence type="ECO:0000313" key="1">
    <source>
        <dbReference type="EnsemblMetazoa" id="PPA41615.1"/>
    </source>
</evidence>
<dbReference type="AlphaFoldDB" id="A0A2A6CPI9"/>
<accession>A0A8R1UV58</accession>
<proteinExistence type="predicted"/>
<keyword evidence="2" id="KW-1185">Reference proteome</keyword>
<dbReference type="Proteomes" id="UP000005239">
    <property type="component" value="Unassembled WGS sequence"/>
</dbReference>
<sequence>MLSFPLVLFSALFAVEAADWFNSQVPSTTEAPVDAGDDVSTPIPDQLSQVFIFACIAGHHCGPVPCDDPSDSGCIGCVPDEPPPYTDHIV</sequence>
<gene>
    <name evidence="1" type="primary">WBGene00279984</name>
</gene>
<evidence type="ECO:0000313" key="2">
    <source>
        <dbReference type="Proteomes" id="UP000005239"/>
    </source>
</evidence>
<accession>A0A2A6CPI9</accession>
<reference evidence="1" key="2">
    <citation type="submission" date="2022-06" db="UniProtKB">
        <authorList>
            <consortium name="EnsemblMetazoa"/>
        </authorList>
    </citation>
    <scope>IDENTIFICATION</scope>
    <source>
        <strain evidence="1">PS312</strain>
    </source>
</reference>